<gene>
    <name evidence="1" type="ORF">RPERSI_LOCUS5958</name>
</gene>
<sequence>MASYYNVYSPVKEIHSDTVIEDSEQFIQGFRNHISGFIYFLYFSQFLHHHMPFIRDHIKAILKNWDYLFEILDSIIKKRRKEIEEIPVGTELRNDMLTSLIVTHTERDIVKISRDNIFRPMIDVEIRANLLDSFQGGIDTTANTFSFIVYYICQYPQVEQKMIDEINSIFPPNSFDLKYDDLLKLKYSGCWFEVKTVIHINTNGIHTHKDHWLNPEIFDPDRFYNKNMNNKVRNKFSLLTFGGGLRICPERRLAMIELLSLMVILFGKYDIELVDTNTSLKVKSTATTTCGELPIKIKPKKYCSLL</sequence>
<evidence type="ECO:0000313" key="2">
    <source>
        <dbReference type="Proteomes" id="UP000789920"/>
    </source>
</evidence>
<dbReference type="EMBL" id="CAJVQC010009227">
    <property type="protein sequence ID" value="CAG8602059.1"/>
    <property type="molecule type" value="Genomic_DNA"/>
</dbReference>
<name>A0ACA9MMI2_9GLOM</name>
<keyword evidence="2" id="KW-1185">Reference proteome</keyword>
<comment type="caution">
    <text evidence="1">The sequence shown here is derived from an EMBL/GenBank/DDBJ whole genome shotgun (WGS) entry which is preliminary data.</text>
</comment>
<protein>
    <submittedName>
        <fullName evidence="1">6365_t:CDS:1</fullName>
    </submittedName>
</protein>
<evidence type="ECO:0000313" key="1">
    <source>
        <dbReference type="EMBL" id="CAG8602059.1"/>
    </source>
</evidence>
<organism evidence="1 2">
    <name type="scientific">Racocetra persica</name>
    <dbReference type="NCBI Taxonomy" id="160502"/>
    <lineage>
        <taxon>Eukaryota</taxon>
        <taxon>Fungi</taxon>
        <taxon>Fungi incertae sedis</taxon>
        <taxon>Mucoromycota</taxon>
        <taxon>Glomeromycotina</taxon>
        <taxon>Glomeromycetes</taxon>
        <taxon>Diversisporales</taxon>
        <taxon>Gigasporaceae</taxon>
        <taxon>Racocetra</taxon>
    </lineage>
</organism>
<dbReference type="Proteomes" id="UP000789920">
    <property type="component" value="Unassembled WGS sequence"/>
</dbReference>
<proteinExistence type="predicted"/>
<reference evidence="1" key="1">
    <citation type="submission" date="2021-06" db="EMBL/GenBank/DDBJ databases">
        <authorList>
            <person name="Kallberg Y."/>
            <person name="Tangrot J."/>
            <person name="Rosling A."/>
        </authorList>
    </citation>
    <scope>NUCLEOTIDE SEQUENCE</scope>
    <source>
        <strain evidence="1">MA461A</strain>
    </source>
</reference>
<accession>A0ACA9MMI2</accession>